<accession>A0AAD7K2K1</accession>
<dbReference type="Proteomes" id="UP001215280">
    <property type="component" value="Unassembled WGS sequence"/>
</dbReference>
<sequence length="415" mass="47218">MRQDDPLRQWAEDHRDEFLTEMLRLEGRGDHARFALCPWCNTGDAEYCCQNCLGGGELLCSGCIAEGHGQLPFHKVEFEHIPLKDLGVHIQLGHWHGVNRTCPVPQVAPDDDFVVVDSHSVHEVHLDYCGCRQGGPRTVQLLRAGLWAATTTNPKTAATFTVLRHHQLMMFESKCSTLDFYQALARETDNLKHKKDKDRYHAFLMMTKEWRSCRSLKRAARGHDPLGIANTAPGECALLCPACPHPGKNLPPDFKDAPEDKQFLYVLFLAMDANFRLKRKDVSTEQKDPGLCRGWAFFSHDAVDKPDREARGTASSGVGAVDCARHNMKRPNAVGDLQLGERYLNMDYMFFTSIAGLDVMRFFVSYDIACQWHKNIWERMESYQDESLWVDGTRFMTFLVPKFHLPVISMQNSQA</sequence>
<dbReference type="InterPro" id="IPR040521">
    <property type="entry name" value="KDZ"/>
</dbReference>
<comment type="caution">
    <text evidence="2">The sequence shown here is derived from an EMBL/GenBank/DDBJ whole genome shotgun (WGS) entry which is preliminary data.</text>
</comment>
<organism evidence="2 3">
    <name type="scientific">Mycena maculata</name>
    <dbReference type="NCBI Taxonomy" id="230809"/>
    <lineage>
        <taxon>Eukaryota</taxon>
        <taxon>Fungi</taxon>
        <taxon>Dikarya</taxon>
        <taxon>Basidiomycota</taxon>
        <taxon>Agaricomycotina</taxon>
        <taxon>Agaricomycetes</taxon>
        <taxon>Agaricomycetidae</taxon>
        <taxon>Agaricales</taxon>
        <taxon>Marasmiineae</taxon>
        <taxon>Mycenaceae</taxon>
        <taxon>Mycena</taxon>
    </lineage>
</organism>
<name>A0AAD7K2K1_9AGAR</name>
<dbReference type="InterPro" id="IPR041457">
    <property type="entry name" value="CxC2_KDZ-assoc"/>
</dbReference>
<feature type="domain" description="CxC2-like cysteine cluster KDZ transposase-associated" evidence="1">
    <location>
        <begin position="83"/>
        <end position="191"/>
    </location>
</feature>
<evidence type="ECO:0000313" key="3">
    <source>
        <dbReference type="Proteomes" id="UP001215280"/>
    </source>
</evidence>
<proteinExistence type="predicted"/>
<keyword evidence="3" id="KW-1185">Reference proteome</keyword>
<dbReference type="Pfam" id="PF18758">
    <property type="entry name" value="KDZ"/>
    <property type="match status" value="1"/>
</dbReference>
<protein>
    <recommendedName>
        <fullName evidence="1">CxC2-like cysteine cluster KDZ transposase-associated domain-containing protein</fullName>
    </recommendedName>
</protein>
<dbReference type="Pfam" id="PF18803">
    <property type="entry name" value="CxC2"/>
    <property type="match status" value="1"/>
</dbReference>
<dbReference type="PANTHER" id="PTHR33096:SF1">
    <property type="entry name" value="CXC1-LIKE CYSTEINE CLUSTER ASSOCIATED WITH KDZ TRANSPOSASES DOMAIN-CONTAINING PROTEIN"/>
    <property type="match status" value="1"/>
</dbReference>
<dbReference type="PANTHER" id="PTHR33096">
    <property type="entry name" value="CXC2 DOMAIN-CONTAINING PROTEIN"/>
    <property type="match status" value="1"/>
</dbReference>
<gene>
    <name evidence="2" type="ORF">DFH07DRAFT_865838</name>
</gene>
<evidence type="ECO:0000259" key="1">
    <source>
        <dbReference type="Pfam" id="PF18803"/>
    </source>
</evidence>
<dbReference type="EMBL" id="JARJLG010000015">
    <property type="protein sequence ID" value="KAJ7774531.1"/>
    <property type="molecule type" value="Genomic_DNA"/>
</dbReference>
<reference evidence="2" key="1">
    <citation type="submission" date="2023-03" db="EMBL/GenBank/DDBJ databases">
        <title>Massive genome expansion in bonnet fungi (Mycena s.s.) driven by repeated elements and novel gene families across ecological guilds.</title>
        <authorList>
            <consortium name="Lawrence Berkeley National Laboratory"/>
            <person name="Harder C.B."/>
            <person name="Miyauchi S."/>
            <person name="Viragh M."/>
            <person name="Kuo A."/>
            <person name="Thoen E."/>
            <person name="Andreopoulos B."/>
            <person name="Lu D."/>
            <person name="Skrede I."/>
            <person name="Drula E."/>
            <person name="Henrissat B."/>
            <person name="Morin E."/>
            <person name="Kohler A."/>
            <person name="Barry K."/>
            <person name="LaButti K."/>
            <person name="Morin E."/>
            <person name="Salamov A."/>
            <person name="Lipzen A."/>
            <person name="Mereny Z."/>
            <person name="Hegedus B."/>
            <person name="Baldrian P."/>
            <person name="Stursova M."/>
            <person name="Weitz H."/>
            <person name="Taylor A."/>
            <person name="Grigoriev I.V."/>
            <person name="Nagy L.G."/>
            <person name="Martin F."/>
            <person name="Kauserud H."/>
        </authorList>
    </citation>
    <scope>NUCLEOTIDE SEQUENCE</scope>
    <source>
        <strain evidence="2">CBHHK188m</strain>
    </source>
</reference>
<evidence type="ECO:0000313" key="2">
    <source>
        <dbReference type="EMBL" id="KAJ7774531.1"/>
    </source>
</evidence>
<dbReference type="AlphaFoldDB" id="A0AAD7K2K1"/>